<evidence type="ECO:0000256" key="2">
    <source>
        <dbReference type="ARBA" id="ARBA00005205"/>
    </source>
</evidence>
<evidence type="ECO:0000256" key="7">
    <source>
        <dbReference type="ARBA" id="ARBA00022605"/>
    </source>
</evidence>
<dbReference type="FunFam" id="3.40.50.720:FF:000190">
    <property type="entry name" value="Pyrroline-5-carboxylate reductase"/>
    <property type="match status" value="1"/>
</dbReference>
<dbReference type="FunFam" id="1.10.3730.10:FF:000001">
    <property type="entry name" value="Pyrroline-5-carboxylate reductase"/>
    <property type="match status" value="1"/>
</dbReference>
<evidence type="ECO:0000256" key="9">
    <source>
        <dbReference type="ARBA" id="ARBA00022857"/>
    </source>
</evidence>
<comment type="pathway">
    <text evidence="2">Amino-acid biosynthesis; L-proline biosynthesis; L-proline from L-glutamate 5-semialdehyde: step 1/1.</text>
</comment>
<dbReference type="InterPro" id="IPR000304">
    <property type="entry name" value="Pyrroline-COOH_reductase"/>
</dbReference>
<dbReference type="GO" id="GO:0055129">
    <property type="term" value="P:L-proline biosynthetic process"/>
    <property type="evidence" value="ECO:0007669"/>
    <property type="project" value="UniProtKB-UniPathway"/>
</dbReference>
<evidence type="ECO:0000256" key="6">
    <source>
        <dbReference type="ARBA" id="ARBA00022490"/>
    </source>
</evidence>
<dbReference type="SUPFAM" id="SSF51735">
    <property type="entry name" value="NAD(P)-binding Rossmann-fold domains"/>
    <property type="match status" value="1"/>
</dbReference>
<gene>
    <name evidence="16" type="ORF">NMOB1V02_LOCUS3032</name>
</gene>
<evidence type="ECO:0000313" key="16">
    <source>
        <dbReference type="EMBL" id="CAD7275232.1"/>
    </source>
</evidence>
<dbReference type="Gene3D" id="3.40.50.720">
    <property type="entry name" value="NAD(P)-binding Rossmann-like Domain"/>
    <property type="match status" value="1"/>
</dbReference>
<dbReference type="PANTHER" id="PTHR11645">
    <property type="entry name" value="PYRROLINE-5-CARBOXYLATE REDUCTASE"/>
    <property type="match status" value="1"/>
</dbReference>
<evidence type="ECO:0000256" key="13">
    <source>
        <dbReference type="PIRSR" id="PIRSR000193-1"/>
    </source>
</evidence>
<dbReference type="EC" id="1.5.1.2" evidence="4"/>
<evidence type="ECO:0000313" key="17">
    <source>
        <dbReference type="Proteomes" id="UP000678499"/>
    </source>
</evidence>
<accession>A0A7R9GAH8</accession>
<dbReference type="InterPro" id="IPR029036">
    <property type="entry name" value="P5CR_dimer"/>
</dbReference>
<evidence type="ECO:0000256" key="1">
    <source>
        <dbReference type="ARBA" id="ARBA00004496"/>
    </source>
</evidence>
<dbReference type="GO" id="GO:0004735">
    <property type="term" value="F:pyrroline-5-carboxylate reductase activity"/>
    <property type="evidence" value="ECO:0007669"/>
    <property type="project" value="UniProtKB-EC"/>
</dbReference>
<dbReference type="PANTHER" id="PTHR11645:SF62">
    <property type="entry name" value="PYRROLINE-5-CARBOXYLATE REDUCTASE"/>
    <property type="match status" value="1"/>
</dbReference>
<proteinExistence type="inferred from homology"/>
<sequence length="270" mass="28484">MALKVGFIGAGKIAQSLIKGFTNAGLTAPQHIIASASKNDVSDLEVIQKLGCTATTKNTAVVRQSDIAVLAVKPNIVPEVLAEIRDVLEPPKLLVSVAMGITLRKLESSCLENAHVVRVMPNTPCLVATGATAFASGRYASEEDCELTKSLFSSVGTCYQVPESYMDVITAISGSGPAYMFMTLEALSDAGVRHGLPRNLALKLAAQTMLGSAKMVLETGQHPAVMKGEVCSPAGCTIDAMHMLEKEGFRAALMNAVEAAYLRTREAGEE</sequence>
<feature type="binding site" evidence="13">
    <location>
        <position position="58"/>
    </location>
    <ligand>
        <name>NADPH</name>
        <dbReference type="ChEBI" id="CHEBI:57783"/>
    </ligand>
</feature>
<protein>
    <recommendedName>
        <fullName evidence="5">Pyrroline-5-carboxylate reductase</fullName>
        <ecNumber evidence="4">1.5.1.2</ecNumber>
    </recommendedName>
</protein>
<dbReference type="InterPro" id="IPR036291">
    <property type="entry name" value="NAD(P)-bd_dom_sf"/>
</dbReference>
<dbReference type="InterPro" id="IPR008927">
    <property type="entry name" value="6-PGluconate_DH-like_C_sf"/>
</dbReference>
<evidence type="ECO:0000259" key="14">
    <source>
        <dbReference type="Pfam" id="PF03807"/>
    </source>
</evidence>
<evidence type="ECO:0000259" key="15">
    <source>
        <dbReference type="Pfam" id="PF14748"/>
    </source>
</evidence>
<dbReference type="EMBL" id="CAJPEX010000379">
    <property type="protein sequence ID" value="CAG0915384.1"/>
    <property type="molecule type" value="Genomic_DNA"/>
</dbReference>
<keyword evidence="8" id="KW-0641">Proline biosynthesis</keyword>
<evidence type="ECO:0000256" key="4">
    <source>
        <dbReference type="ARBA" id="ARBA00012855"/>
    </source>
</evidence>
<evidence type="ECO:0000256" key="8">
    <source>
        <dbReference type="ARBA" id="ARBA00022650"/>
    </source>
</evidence>
<dbReference type="UniPathway" id="UPA00098">
    <property type="reaction ID" value="UER00361"/>
</dbReference>
<dbReference type="Proteomes" id="UP000678499">
    <property type="component" value="Unassembled WGS sequence"/>
</dbReference>
<name>A0A7R9GAH8_9CRUS</name>
<keyword evidence="17" id="KW-1185">Reference proteome</keyword>
<evidence type="ECO:0000256" key="3">
    <source>
        <dbReference type="ARBA" id="ARBA00005525"/>
    </source>
</evidence>
<reference evidence="16" key="1">
    <citation type="submission" date="2020-11" db="EMBL/GenBank/DDBJ databases">
        <authorList>
            <person name="Tran Van P."/>
        </authorList>
    </citation>
    <scope>NUCLEOTIDE SEQUENCE</scope>
</reference>
<evidence type="ECO:0000256" key="12">
    <source>
        <dbReference type="ARBA" id="ARBA00052690"/>
    </source>
</evidence>
<evidence type="ECO:0000256" key="11">
    <source>
        <dbReference type="ARBA" id="ARBA00050547"/>
    </source>
</evidence>
<comment type="similarity">
    <text evidence="3">Belongs to the pyrroline-5-carboxylate reductase family.</text>
</comment>
<feature type="binding site" evidence="13">
    <location>
        <begin position="71"/>
        <end position="74"/>
    </location>
    <ligand>
        <name>NADP(+)</name>
        <dbReference type="ChEBI" id="CHEBI:58349"/>
    </ligand>
</feature>
<dbReference type="OrthoDB" id="10263291at2759"/>
<feature type="domain" description="Pyrroline-5-carboxylate reductase dimerisation" evidence="15">
    <location>
        <begin position="163"/>
        <end position="266"/>
    </location>
</feature>
<dbReference type="Gene3D" id="1.10.3730.10">
    <property type="entry name" value="ProC C-terminal domain-like"/>
    <property type="match status" value="1"/>
</dbReference>
<keyword evidence="6" id="KW-0963">Cytoplasm</keyword>
<dbReference type="Pfam" id="PF03807">
    <property type="entry name" value="F420_oxidored"/>
    <property type="match status" value="1"/>
</dbReference>
<dbReference type="GO" id="GO:0005737">
    <property type="term" value="C:cytoplasm"/>
    <property type="evidence" value="ECO:0007669"/>
    <property type="project" value="UniProtKB-SubCell"/>
</dbReference>
<evidence type="ECO:0000256" key="10">
    <source>
        <dbReference type="ARBA" id="ARBA00023002"/>
    </source>
</evidence>
<keyword evidence="9 13" id="KW-0521">NADP</keyword>
<comment type="catalytic activity">
    <reaction evidence="11">
        <text>L-proline + NAD(+) = (S)-1-pyrroline-5-carboxylate + NADH + 2 H(+)</text>
        <dbReference type="Rhea" id="RHEA:14105"/>
        <dbReference type="ChEBI" id="CHEBI:15378"/>
        <dbReference type="ChEBI" id="CHEBI:17388"/>
        <dbReference type="ChEBI" id="CHEBI:57540"/>
        <dbReference type="ChEBI" id="CHEBI:57945"/>
        <dbReference type="ChEBI" id="CHEBI:60039"/>
        <dbReference type="EC" id="1.5.1.2"/>
    </reaction>
</comment>
<dbReference type="SUPFAM" id="SSF48179">
    <property type="entry name" value="6-phosphogluconate dehydrogenase C-terminal domain-like"/>
    <property type="match status" value="1"/>
</dbReference>
<dbReference type="PIRSF" id="PIRSF000193">
    <property type="entry name" value="Pyrrol-5-carb_rd"/>
    <property type="match status" value="1"/>
</dbReference>
<dbReference type="Pfam" id="PF14748">
    <property type="entry name" value="P5CR_dimer"/>
    <property type="match status" value="1"/>
</dbReference>
<dbReference type="HAMAP" id="MF_01925">
    <property type="entry name" value="P5C_reductase"/>
    <property type="match status" value="1"/>
</dbReference>
<dbReference type="NCBIfam" id="TIGR00112">
    <property type="entry name" value="proC"/>
    <property type="match status" value="1"/>
</dbReference>
<organism evidence="16">
    <name type="scientific">Notodromas monacha</name>
    <dbReference type="NCBI Taxonomy" id="399045"/>
    <lineage>
        <taxon>Eukaryota</taxon>
        <taxon>Metazoa</taxon>
        <taxon>Ecdysozoa</taxon>
        <taxon>Arthropoda</taxon>
        <taxon>Crustacea</taxon>
        <taxon>Oligostraca</taxon>
        <taxon>Ostracoda</taxon>
        <taxon>Podocopa</taxon>
        <taxon>Podocopida</taxon>
        <taxon>Cypridocopina</taxon>
        <taxon>Cypridoidea</taxon>
        <taxon>Cyprididae</taxon>
        <taxon>Notodromas</taxon>
    </lineage>
</organism>
<comment type="subcellular location">
    <subcellularLocation>
        <location evidence="1">Cytoplasm</location>
    </subcellularLocation>
</comment>
<keyword evidence="10" id="KW-0560">Oxidoreductase</keyword>
<dbReference type="InterPro" id="IPR028939">
    <property type="entry name" value="P5C_Rdtase_cat_N"/>
</dbReference>
<evidence type="ECO:0000256" key="5">
    <source>
        <dbReference type="ARBA" id="ARBA00021413"/>
    </source>
</evidence>
<dbReference type="EMBL" id="OA882416">
    <property type="protein sequence ID" value="CAD7275232.1"/>
    <property type="molecule type" value="Genomic_DNA"/>
</dbReference>
<dbReference type="AlphaFoldDB" id="A0A7R9GAH8"/>
<keyword evidence="7" id="KW-0028">Amino-acid biosynthesis</keyword>
<feature type="domain" description="Pyrroline-5-carboxylate reductase catalytic N-terminal" evidence="14">
    <location>
        <begin position="4"/>
        <end position="99"/>
    </location>
</feature>
<comment type="catalytic activity">
    <reaction evidence="12">
        <text>L-proline + NADP(+) = (S)-1-pyrroline-5-carboxylate + NADPH + 2 H(+)</text>
        <dbReference type="Rhea" id="RHEA:14109"/>
        <dbReference type="ChEBI" id="CHEBI:15378"/>
        <dbReference type="ChEBI" id="CHEBI:17388"/>
        <dbReference type="ChEBI" id="CHEBI:57783"/>
        <dbReference type="ChEBI" id="CHEBI:58349"/>
        <dbReference type="ChEBI" id="CHEBI:60039"/>
        <dbReference type="EC" id="1.5.1.2"/>
    </reaction>
</comment>